<evidence type="ECO:0000313" key="2">
    <source>
        <dbReference type="Proteomes" id="UP000637643"/>
    </source>
</evidence>
<reference evidence="1" key="1">
    <citation type="journal article" date="2014" name="Int. J. Syst. Evol. Microbiol.">
        <title>Complete genome sequence of Corynebacterium casei LMG S-19264T (=DSM 44701T), isolated from a smear-ripened cheese.</title>
        <authorList>
            <consortium name="US DOE Joint Genome Institute (JGI-PGF)"/>
            <person name="Walter F."/>
            <person name="Albersmeier A."/>
            <person name="Kalinowski J."/>
            <person name="Ruckert C."/>
        </authorList>
    </citation>
    <scope>NUCLEOTIDE SEQUENCE</scope>
    <source>
        <strain evidence="1">CGMCC 1.16134</strain>
    </source>
</reference>
<comment type="caution">
    <text evidence="1">The sequence shown here is derived from an EMBL/GenBank/DDBJ whole genome shotgun (WGS) entry which is preliminary data.</text>
</comment>
<evidence type="ECO:0000313" key="1">
    <source>
        <dbReference type="EMBL" id="GGG13322.1"/>
    </source>
</evidence>
<sequence length="185" mass="21747">MEMEHGKRFVNENPEIGMMLEQLYVKRELDGWYKNKCAQEIEIPNSFQAIQSIKNMEVKNSINPSSEIYIQMHDLKGADGFWLGQQITLKISKLAPVFIMDFCYQLRHNLIDGLYDIVGTAESLELIQASNQIRRIMEMDGYIELSYLYDFYDTVYEWDSLQDIQPFNRRFTLGEALFTDVLELC</sequence>
<dbReference type="EMBL" id="BMKR01000061">
    <property type="protein sequence ID" value="GGG13322.1"/>
    <property type="molecule type" value="Genomic_DNA"/>
</dbReference>
<organism evidence="1 2">
    <name type="scientific">Paenibacillus albidus</name>
    <dbReference type="NCBI Taxonomy" id="2041023"/>
    <lineage>
        <taxon>Bacteria</taxon>
        <taxon>Bacillati</taxon>
        <taxon>Bacillota</taxon>
        <taxon>Bacilli</taxon>
        <taxon>Bacillales</taxon>
        <taxon>Paenibacillaceae</taxon>
        <taxon>Paenibacillus</taxon>
    </lineage>
</organism>
<proteinExistence type="predicted"/>
<protein>
    <submittedName>
        <fullName evidence="1">Uncharacterized protein</fullName>
    </submittedName>
</protein>
<gene>
    <name evidence="1" type="ORF">GCM10010912_67210</name>
</gene>
<name>A0A917D8G5_9BACL</name>
<dbReference type="AlphaFoldDB" id="A0A917D8G5"/>
<dbReference type="Proteomes" id="UP000637643">
    <property type="component" value="Unassembled WGS sequence"/>
</dbReference>
<reference evidence="1" key="2">
    <citation type="submission" date="2020-09" db="EMBL/GenBank/DDBJ databases">
        <authorList>
            <person name="Sun Q."/>
            <person name="Zhou Y."/>
        </authorList>
    </citation>
    <scope>NUCLEOTIDE SEQUENCE</scope>
    <source>
        <strain evidence="1">CGMCC 1.16134</strain>
    </source>
</reference>
<accession>A0A917D8G5</accession>
<keyword evidence="2" id="KW-1185">Reference proteome</keyword>